<dbReference type="STRING" id="255247.ABE41_006985"/>
<gene>
    <name evidence="1" type="ORF">ABE41_006985</name>
    <name evidence="2" type="ORF">UN64_10080</name>
</gene>
<sequence length="108" mass="13203">MEPYVKDALLEWKEEIEKQKKEIDEEYENVKTELQLYSYKFGITKQVIQSTINEEMIKNIKKTYQQPFEEKYNELKEQLKKLEQKRSVFNMFVEKIEIASVKDTNEQR</sequence>
<evidence type="ECO:0000313" key="1">
    <source>
        <dbReference type="EMBL" id="ANX11749.1"/>
    </source>
</evidence>
<protein>
    <submittedName>
        <fullName evidence="1">Uncharacterized protein</fullName>
    </submittedName>
</protein>
<dbReference type="AlphaFoldDB" id="A0A1B1Z362"/>
<evidence type="ECO:0000313" key="3">
    <source>
        <dbReference type="Proteomes" id="UP000077412"/>
    </source>
</evidence>
<dbReference type="Proteomes" id="UP000188597">
    <property type="component" value="Unassembled WGS sequence"/>
</dbReference>
<dbReference type="EMBL" id="MQMF01000002">
    <property type="protein sequence ID" value="OOE12437.1"/>
    <property type="molecule type" value="Genomic_DNA"/>
</dbReference>
<reference evidence="1 3" key="1">
    <citation type="submission" date="2016-08" db="EMBL/GenBank/DDBJ databases">
        <title>Complete genome sequence of Fictibacillus arsenicus G25-54, a strain with toxicity to nematodes and a potential arsenic-resistance activity.</title>
        <authorList>
            <person name="Zheng Z."/>
        </authorList>
    </citation>
    <scope>NUCLEOTIDE SEQUENCE [LARGE SCALE GENOMIC DNA]</scope>
    <source>
        <strain evidence="1 3">G25-54</strain>
    </source>
</reference>
<dbReference type="Proteomes" id="UP000077412">
    <property type="component" value="Chromosome"/>
</dbReference>
<dbReference type="RefSeq" id="WP_066288040.1">
    <property type="nucleotide sequence ID" value="NZ_CP016761.1"/>
</dbReference>
<dbReference type="KEGG" id="far:ABE41_006985"/>
<organism evidence="1 3">
    <name type="scientific">Fictibacillus arsenicus</name>
    <dbReference type="NCBI Taxonomy" id="255247"/>
    <lineage>
        <taxon>Bacteria</taxon>
        <taxon>Bacillati</taxon>
        <taxon>Bacillota</taxon>
        <taxon>Bacilli</taxon>
        <taxon>Bacillales</taxon>
        <taxon>Fictibacillaceae</taxon>
        <taxon>Fictibacillus</taxon>
    </lineage>
</organism>
<evidence type="ECO:0000313" key="4">
    <source>
        <dbReference type="Proteomes" id="UP000188597"/>
    </source>
</evidence>
<proteinExistence type="predicted"/>
<name>A0A1B1Z362_9BACL</name>
<reference evidence="2 4" key="2">
    <citation type="submission" date="2016-11" db="EMBL/GenBank/DDBJ databases">
        <authorList>
            <person name="Jaros S."/>
            <person name="Januszkiewicz K."/>
            <person name="Wedrychowicz H."/>
        </authorList>
    </citation>
    <scope>NUCLEOTIDE SEQUENCE [LARGE SCALE GENOMIC DNA]</scope>
    <source>
        <strain evidence="2 4">Con a/3</strain>
    </source>
</reference>
<accession>A0A1B1Z362</accession>
<keyword evidence="3" id="KW-1185">Reference proteome</keyword>
<dbReference type="EMBL" id="CP016761">
    <property type="protein sequence ID" value="ANX11749.1"/>
    <property type="molecule type" value="Genomic_DNA"/>
</dbReference>
<evidence type="ECO:0000313" key="2">
    <source>
        <dbReference type="EMBL" id="OOE12437.1"/>
    </source>
</evidence>
<dbReference type="OrthoDB" id="2906801at2"/>